<comment type="caution">
    <text evidence="1">The sequence shown here is derived from an EMBL/GenBank/DDBJ whole genome shotgun (WGS) entry which is preliminary data.</text>
</comment>
<dbReference type="EMBL" id="JAACAK010000049">
    <property type="protein sequence ID" value="NIR74885.1"/>
    <property type="molecule type" value="Genomic_DNA"/>
</dbReference>
<proteinExistence type="predicted"/>
<reference evidence="1 2" key="1">
    <citation type="submission" date="2020-01" db="EMBL/GenBank/DDBJ databases">
        <title>Genomes assembled from Gulf of Kutch pelagic sediment metagenomes.</title>
        <authorList>
            <person name="Chandrashekar M."/>
            <person name="Mahajan M.S."/>
            <person name="Dave K.J."/>
            <person name="Vatsa P."/>
            <person name="Nathani N.M."/>
        </authorList>
    </citation>
    <scope>NUCLEOTIDE SEQUENCE [LARGE SCALE GENOMIC DNA]</scope>
    <source>
        <strain evidence="1">KS3-K002</strain>
    </source>
</reference>
<dbReference type="AlphaFoldDB" id="A0AAE4Z6X9"/>
<protein>
    <submittedName>
        <fullName evidence="1">Uncharacterized protein</fullName>
    </submittedName>
</protein>
<dbReference type="Proteomes" id="UP000702544">
    <property type="component" value="Unassembled WGS sequence"/>
</dbReference>
<sequence>MDGETREHEEVGFDEPSYVYLSMESPPALLRHRIRWSVWRRRRDNGKDDGVGSWRRRHGLEPRVRGGGEISDLPLLSPW</sequence>
<organism evidence="1 2">
    <name type="scientific">Candidatus Kutchimonas denitrificans</name>
    <dbReference type="NCBI Taxonomy" id="3056748"/>
    <lineage>
        <taxon>Bacteria</taxon>
        <taxon>Pseudomonadati</taxon>
        <taxon>Gemmatimonadota</taxon>
        <taxon>Gemmatimonadia</taxon>
        <taxon>Candidatus Palauibacterales</taxon>
        <taxon>Candidatus Palauibacteraceae</taxon>
        <taxon>Candidatus Kutchimonas</taxon>
    </lineage>
</organism>
<evidence type="ECO:0000313" key="2">
    <source>
        <dbReference type="Proteomes" id="UP000702544"/>
    </source>
</evidence>
<gene>
    <name evidence="1" type="ORF">GWO12_07195</name>
</gene>
<accession>A0AAE4Z6X9</accession>
<evidence type="ECO:0000313" key="1">
    <source>
        <dbReference type="EMBL" id="NIR74885.1"/>
    </source>
</evidence>
<name>A0AAE4Z6X9_9BACT</name>